<proteinExistence type="predicted"/>
<dbReference type="InParanoid" id="A0A6L2PHB7"/>
<dbReference type="Proteomes" id="UP000502823">
    <property type="component" value="Unassembled WGS sequence"/>
</dbReference>
<accession>A0A6L2PHB7</accession>
<evidence type="ECO:0000313" key="2">
    <source>
        <dbReference type="EMBL" id="GFG29467.1"/>
    </source>
</evidence>
<keyword evidence="3" id="KW-1185">Reference proteome</keyword>
<sequence>MIVKVTELRFMNRLPVILAVQLRANHREIVGLNSSNCSLIKFVLNIATSGTVVNPAVSERPTQIPVCIVIDCHIEVTLTTRQSIIAHYFSVQSSSSEFGTFCDGLRCPPGSNCMVFTSVINGNKTCDKRCSNIDGEVVRQETITTSNGKMCIKNLTMMGEKVNMQESCRNLSKAEIKQEENNRKIQEAVQAALKREQDEIEDAIEEKARLYDEWRLQLEKAITRKTEAINKAAKMQADAAEQLEARLAEMEGKLEATFG</sequence>
<protein>
    <submittedName>
        <fullName evidence="2">Uncharacterized protein</fullName>
    </submittedName>
</protein>
<reference evidence="3" key="1">
    <citation type="submission" date="2020-01" db="EMBL/GenBank/DDBJ databases">
        <title>Draft genome sequence of the Termite Coptotermes fromosanus.</title>
        <authorList>
            <person name="Itakura S."/>
            <person name="Yosikawa Y."/>
            <person name="Umezawa K."/>
        </authorList>
    </citation>
    <scope>NUCLEOTIDE SEQUENCE [LARGE SCALE GENOMIC DNA]</scope>
</reference>
<gene>
    <name evidence="2" type="ORF">Cfor_02857</name>
</gene>
<feature type="coiled-coil region" evidence="1">
    <location>
        <begin position="171"/>
        <end position="253"/>
    </location>
</feature>
<organism evidence="2 3">
    <name type="scientific">Coptotermes formosanus</name>
    <name type="common">Formosan subterranean termite</name>
    <dbReference type="NCBI Taxonomy" id="36987"/>
    <lineage>
        <taxon>Eukaryota</taxon>
        <taxon>Metazoa</taxon>
        <taxon>Ecdysozoa</taxon>
        <taxon>Arthropoda</taxon>
        <taxon>Hexapoda</taxon>
        <taxon>Insecta</taxon>
        <taxon>Pterygota</taxon>
        <taxon>Neoptera</taxon>
        <taxon>Polyneoptera</taxon>
        <taxon>Dictyoptera</taxon>
        <taxon>Blattodea</taxon>
        <taxon>Blattoidea</taxon>
        <taxon>Termitoidae</taxon>
        <taxon>Rhinotermitidae</taxon>
        <taxon>Coptotermes</taxon>
    </lineage>
</organism>
<name>A0A6L2PHB7_COPFO</name>
<dbReference type="EMBL" id="BLKM01000142">
    <property type="protein sequence ID" value="GFG29467.1"/>
    <property type="molecule type" value="Genomic_DNA"/>
</dbReference>
<evidence type="ECO:0000313" key="3">
    <source>
        <dbReference type="Proteomes" id="UP000502823"/>
    </source>
</evidence>
<evidence type="ECO:0000256" key="1">
    <source>
        <dbReference type="SAM" id="Coils"/>
    </source>
</evidence>
<dbReference type="OrthoDB" id="8196710at2759"/>
<comment type="caution">
    <text evidence="2">The sequence shown here is derived from an EMBL/GenBank/DDBJ whole genome shotgun (WGS) entry which is preliminary data.</text>
</comment>
<keyword evidence="1" id="KW-0175">Coiled coil</keyword>
<dbReference type="AlphaFoldDB" id="A0A6L2PHB7"/>